<comment type="caution">
    <text evidence="2">The sequence shown here is derived from an EMBL/GenBank/DDBJ whole genome shotgun (WGS) entry which is preliminary data.</text>
</comment>
<accession>A0A9W9S492</accession>
<proteinExistence type="predicted"/>
<dbReference type="OrthoDB" id="2142759at2759"/>
<dbReference type="AlphaFoldDB" id="A0A9W9S492"/>
<dbReference type="Proteomes" id="UP001147782">
    <property type="component" value="Unassembled WGS sequence"/>
</dbReference>
<evidence type="ECO:0000313" key="2">
    <source>
        <dbReference type="EMBL" id="KAJ5371387.1"/>
    </source>
</evidence>
<reference evidence="2" key="2">
    <citation type="journal article" date="2023" name="IMA Fungus">
        <title>Comparative genomic study of the Penicillium genus elucidates a diverse pangenome and 15 lateral gene transfer events.</title>
        <authorList>
            <person name="Petersen C."/>
            <person name="Sorensen T."/>
            <person name="Nielsen M.R."/>
            <person name="Sondergaard T.E."/>
            <person name="Sorensen J.L."/>
            <person name="Fitzpatrick D.A."/>
            <person name="Frisvad J.C."/>
            <person name="Nielsen K.L."/>
        </authorList>
    </citation>
    <scope>NUCLEOTIDE SEQUENCE</scope>
    <source>
        <strain evidence="2">IBT 29864</strain>
    </source>
</reference>
<dbReference type="InterPro" id="IPR003615">
    <property type="entry name" value="HNH_nuc"/>
</dbReference>
<dbReference type="RefSeq" id="XP_056555821.1">
    <property type="nucleotide sequence ID" value="XM_056700408.1"/>
</dbReference>
<keyword evidence="3" id="KW-1185">Reference proteome</keyword>
<reference evidence="2" key="1">
    <citation type="submission" date="2022-11" db="EMBL/GenBank/DDBJ databases">
        <authorList>
            <person name="Petersen C."/>
        </authorList>
    </citation>
    <scope>NUCLEOTIDE SEQUENCE</scope>
    <source>
        <strain evidence="2">IBT 29864</strain>
    </source>
</reference>
<protein>
    <recommendedName>
        <fullName evidence="1">HNH nuclease domain-containing protein</fullName>
    </recommendedName>
</protein>
<organism evidence="2 3">
    <name type="scientific">Penicillium cataractarum</name>
    <dbReference type="NCBI Taxonomy" id="2100454"/>
    <lineage>
        <taxon>Eukaryota</taxon>
        <taxon>Fungi</taxon>
        <taxon>Dikarya</taxon>
        <taxon>Ascomycota</taxon>
        <taxon>Pezizomycotina</taxon>
        <taxon>Eurotiomycetes</taxon>
        <taxon>Eurotiomycetidae</taxon>
        <taxon>Eurotiales</taxon>
        <taxon>Aspergillaceae</taxon>
        <taxon>Penicillium</taxon>
    </lineage>
</organism>
<dbReference type="Pfam" id="PF13391">
    <property type="entry name" value="HNH_2"/>
    <property type="match status" value="1"/>
</dbReference>
<sequence>MATRTLPPPRNPLSNIRLYDNGGNLLAALVIPEDTAARYITPGMLYRYCSWIFIVPQNSTWDIYHLGQDGITPGAKLRRDGHTKVSQGNYIVLDAVRGNVQVALTDMRAPRRVVTRTRSTGSERDPLQRNFRESLRERDQACVMSGLKKRPEREKPFSRLKAAHIFPISRVSEWERGNYQHFISDTSPAHEIGETKLYSPQNGLLLRTDIHEEFDDFSIGVDPDDDYRIICFQVDDLGLGGQRLAISGRCSTNEARHASPDLLKWHLMQCVYKNMKANAEPEEVWEEDLGSNDMGQILEQPDAGERMEVELLTRLGGLVA</sequence>
<feature type="domain" description="HNH nuclease" evidence="1">
    <location>
        <begin position="142"/>
        <end position="222"/>
    </location>
</feature>
<name>A0A9W9S492_9EURO</name>
<dbReference type="GeneID" id="81439587"/>
<evidence type="ECO:0000313" key="3">
    <source>
        <dbReference type="Proteomes" id="UP001147782"/>
    </source>
</evidence>
<dbReference type="EMBL" id="JAPZBS010000005">
    <property type="protein sequence ID" value="KAJ5371387.1"/>
    <property type="molecule type" value="Genomic_DNA"/>
</dbReference>
<evidence type="ECO:0000259" key="1">
    <source>
        <dbReference type="Pfam" id="PF13391"/>
    </source>
</evidence>
<gene>
    <name evidence="2" type="ORF">N7496_007479</name>
</gene>